<feature type="domain" description="N-acetyltransferase" evidence="1">
    <location>
        <begin position="6"/>
        <end position="170"/>
    </location>
</feature>
<dbReference type="GO" id="GO:0016747">
    <property type="term" value="F:acyltransferase activity, transferring groups other than amino-acyl groups"/>
    <property type="evidence" value="ECO:0007669"/>
    <property type="project" value="InterPro"/>
</dbReference>
<dbReference type="OrthoDB" id="9798081at2"/>
<dbReference type="PANTHER" id="PTHR43792:SF1">
    <property type="entry name" value="N-ACETYLTRANSFERASE DOMAIN-CONTAINING PROTEIN"/>
    <property type="match status" value="1"/>
</dbReference>
<name>A0A0V8GCW6_9BACL</name>
<reference evidence="2 4" key="1">
    <citation type="journal article" date="2015" name="Int. J. Syst. Evol. Microbiol.">
        <title>Exiguobacterium enclense sp. nov., isolated from sediment.</title>
        <authorList>
            <person name="Dastager S.G."/>
            <person name="Mawlankar R."/>
            <person name="Sonalkar V.V."/>
            <person name="Thorat M.N."/>
            <person name="Mual P."/>
            <person name="Verma A."/>
            <person name="Krishnamurthi S."/>
            <person name="Tang S.K."/>
            <person name="Li W.J."/>
        </authorList>
    </citation>
    <scope>NUCLEOTIDE SEQUENCE [LARGE SCALE GENOMIC DNA]</scope>
    <source>
        <strain evidence="2 4">NIO-1109</strain>
    </source>
</reference>
<evidence type="ECO:0000313" key="3">
    <source>
        <dbReference type="EMBL" id="KTR28730.1"/>
    </source>
</evidence>
<keyword evidence="2" id="KW-0808">Transferase</keyword>
<dbReference type="PANTHER" id="PTHR43792">
    <property type="entry name" value="GNAT FAMILY, PUTATIVE (AFU_ORTHOLOGUE AFUA_3G00765)-RELATED-RELATED"/>
    <property type="match status" value="1"/>
</dbReference>
<dbReference type="InterPro" id="IPR051531">
    <property type="entry name" value="N-acetyltransferase"/>
</dbReference>
<evidence type="ECO:0000313" key="2">
    <source>
        <dbReference type="EMBL" id="KSU48132.1"/>
    </source>
</evidence>
<dbReference type="InterPro" id="IPR000182">
    <property type="entry name" value="GNAT_dom"/>
</dbReference>
<dbReference type="PROSITE" id="PS51186">
    <property type="entry name" value="GNAT"/>
    <property type="match status" value="1"/>
</dbReference>
<dbReference type="CDD" id="cd04301">
    <property type="entry name" value="NAT_SF"/>
    <property type="match status" value="1"/>
</dbReference>
<reference evidence="3 5" key="2">
    <citation type="journal article" date="2016" name="Front. Microbiol.">
        <title>Genomic Resource of Rice Seed Associated Bacteria.</title>
        <authorList>
            <person name="Midha S."/>
            <person name="Bansal K."/>
            <person name="Sharma S."/>
            <person name="Kumar N."/>
            <person name="Patil P.P."/>
            <person name="Chaudhry V."/>
            <person name="Patil P.B."/>
        </authorList>
    </citation>
    <scope>NUCLEOTIDE SEQUENCE [LARGE SCALE GENOMIC DNA]</scope>
    <source>
        <strain evidence="3 5">RSA11</strain>
    </source>
</reference>
<dbReference type="Proteomes" id="UP000053797">
    <property type="component" value="Unassembled WGS sequence"/>
</dbReference>
<evidence type="ECO:0000313" key="4">
    <source>
        <dbReference type="Proteomes" id="UP000053797"/>
    </source>
</evidence>
<dbReference type="RefSeq" id="WP_035398833.1">
    <property type="nucleotide sequence ID" value="NZ_FMYN01000005.1"/>
</dbReference>
<dbReference type="Gene3D" id="3.40.630.30">
    <property type="match status" value="1"/>
</dbReference>
<sequence>MESERLWMRPFEEEDFSFYKSLVQNEQVMRYINGGIALSEDEAREWFERQLERYSDERQTGFLLLFIKETNEPIGFAGLLMQEVDGKEELEVGYWLEPKHWKVGYGREAAKQLMMEAFNRGHDRIISIIHPDNHASQNVARANGLNWEKDTVFRGIPVTIYAGQLSRLCRN</sequence>
<evidence type="ECO:0000259" key="1">
    <source>
        <dbReference type="PROSITE" id="PS51186"/>
    </source>
</evidence>
<dbReference type="Pfam" id="PF13302">
    <property type="entry name" value="Acetyltransf_3"/>
    <property type="match status" value="1"/>
</dbReference>
<proteinExistence type="predicted"/>
<dbReference type="EMBL" id="LNQL01000005">
    <property type="protein sequence ID" value="KSU48132.1"/>
    <property type="molecule type" value="Genomic_DNA"/>
</dbReference>
<dbReference type="EMBL" id="LDQV01000002">
    <property type="protein sequence ID" value="KTR28730.1"/>
    <property type="molecule type" value="Genomic_DNA"/>
</dbReference>
<evidence type="ECO:0000313" key="5">
    <source>
        <dbReference type="Proteomes" id="UP000072605"/>
    </source>
</evidence>
<organism evidence="2 4">
    <name type="scientific">Exiguobacterium indicum</name>
    <dbReference type="NCBI Taxonomy" id="296995"/>
    <lineage>
        <taxon>Bacteria</taxon>
        <taxon>Bacillati</taxon>
        <taxon>Bacillota</taxon>
        <taxon>Bacilli</taxon>
        <taxon>Bacillales</taxon>
        <taxon>Bacillales Family XII. Incertae Sedis</taxon>
        <taxon>Exiguobacterium</taxon>
    </lineage>
</organism>
<dbReference type="Proteomes" id="UP000072605">
    <property type="component" value="Unassembled WGS sequence"/>
</dbReference>
<dbReference type="AlphaFoldDB" id="A0A0V8GCW6"/>
<dbReference type="SUPFAM" id="SSF55729">
    <property type="entry name" value="Acyl-CoA N-acyltransferases (Nat)"/>
    <property type="match status" value="1"/>
</dbReference>
<protein>
    <submittedName>
        <fullName evidence="2">GCN5 family acetyltransferase</fullName>
    </submittedName>
</protein>
<dbReference type="InterPro" id="IPR016181">
    <property type="entry name" value="Acyl_CoA_acyltransferase"/>
</dbReference>
<gene>
    <name evidence="2" type="ORF">AS033_13420</name>
    <name evidence="3" type="ORF">RSA11_00250</name>
</gene>
<comment type="caution">
    <text evidence="2">The sequence shown here is derived from an EMBL/GenBank/DDBJ whole genome shotgun (WGS) entry which is preliminary data.</text>
</comment>
<accession>A0A0V8GCW6</accession>